<feature type="region of interest" description="Disordered" evidence="1">
    <location>
        <begin position="1"/>
        <end position="23"/>
    </location>
</feature>
<sequence length="200" mass="22829">MNPTQSETLPPQPEARTTEDSDEVLQERSYGTYRLLFAVSLVFLCLVPTQASWVSTTRGWYTQPMLGSLLGLSIFSLFSLYRVIQSFRVKSSESTARNGNIIENAFEALESYRTALVASALFFVYIELLDVIGFMLATTLFVTTLLWMSRLLNRTWLISALLTVAALIFIFRFVLHIWLPDVWLYSLLPNDLADFANQYL</sequence>
<dbReference type="RefSeq" id="WP_131479585.1">
    <property type="nucleotide sequence ID" value="NZ_SJDL01000005.1"/>
</dbReference>
<feature type="transmembrane region" description="Helical" evidence="2">
    <location>
        <begin position="131"/>
        <end position="149"/>
    </location>
</feature>
<gene>
    <name evidence="4" type="ORF">EZI54_04790</name>
</gene>
<name>A0ABY1ZSY6_9GAMM</name>
<evidence type="ECO:0000259" key="3">
    <source>
        <dbReference type="Pfam" id="PF07331"/>
    </source>
</evidence>
<evidence type="ECO:0000313" key="5">
    <source>
        <dbReference type="Proteomes" id="UP000313645"/>
    </source>
</evidence>
<feature type="transmembrane region" description="Helical" evidence="2">
    <location>
        <begin position="65"/>
        <end position="84"/>
    </location>
</feature>
<feature type="transmembrane region" description="Helical" evidence="2">
    <location>
        <begin position="156"/>
        <end position="179"/>
    </location>
</feature>
<feature type="domain" description="DUF1468" evidence="3">
    <location>
        <begin position="38"/>
        <end position="180"/>
    </location>
</feature>
<evidence type="ECO:0000256" key="2">
    <source>
        <dbReference type="SAM" id="Phobius"/>
    </source>
</evidence>
<keyword evidence="5" id="KW-1185">Reference proteome</keyword>
<feature type="transmembrane region" description="Helical" evidence="2">
    <location>
        <begin position="35"/>
        <end position="53"/>
    </location>
</feature>
<dbReference type="EMBL" id="SJDL01000005">
    <property type="protein sequence ID" value="TBW58175.1"/>
    <property type="molecule type" value="Genomic_DNA"/>
</dbReference>
<protein>
    <submittedName>
        <fullName evidence="4">Tripartite tricarboxylate transporter TctB family protein</fullName>
    </submittedName>
</protein>
<comment type="caution">
    <text evidence="4">The sequence shown here is derived from an EMBL/GenBank/DDBJ whole genome shotgun (WGS) entry which is preliminary data.</text>
</comment>
<reference evidence="4 5" key="1">
    <citation type="submission" date="2019-02" db="EMBL/GenBank/DDBJ databases">
        <title>Marinobacter halodurans sp. nov., a marine bacterium isolated from sea tidal flat.</title>
        <authorList>
            <person name="Yoo Y."/>
            <person name="Lee D.W."/>
            <person name="Kim B.S."/>
            <person name="Kim J.-J."/>
        </authorList>
    </citation>
    <scope>NUCLEOTIDE SEQUENCE [LARGE SCALE GENOMIC DNA]</scope>
    <source>
        <strain evidence="4 5">YJ-S3-2</strain>
    </source>
</reference>
<keyword evidence="2" id="KW-1133">Transmembrane helix</keyword>
<proteinExistence type="predicted"/>
<evidence type="ECO:0000313" key="4">
    <source>
        <dbReference type="EMBL" id="TBW58175.1"/>
    </source>
</evidence>
<keyword evidence="2" id="KW-0472">Membrane</keyword>
<organism evidence="4 5">
    <name type="scientific">Marinobacter halodurans</name>
    <dbReference type="NCBI Taxonomy" id="2528979"/>
    <lineage>
        <taxon>Bacteria</taxon>
        <taxon>Pseudomonadati</taxon>
        <taxon>Pseudomonadota</taxon>
        <taxon>Gammaproteobacteria</taxon>
        <taxon>Pseudomonadales</taxon>
        <taxon>Marinobacteraceae</taxon>
        <taxon>Marinobacter</taxon>
    </lineage>
</organism>
<dbReference type="Pfam" id="PF07331">
    <property type="entry name" value="TctB"/>
    <property type="match status" value="1"/>
</dbReference>
<keyword evidence="2" id="KW-0812">Transmembrane</keyword>
<dbReference type="Proteomes" id="UP000313645">
    <property type="component" value="Unassembled WGS sequence"/>
</dbReference>
<dbReference type="InterPro" id="IPR009936">
    <property type="entry name" value="DUF1468"/>
</dbReference>
<accession>A0ABY1ZSY6</accession>
<evidence type="ECO:0000256" key="1">
    <source>
        <dbReference type="SAM" id="MobiDB-lite"/>
    </source>
</evidence>